<keyword evidence="4" id="KW-0804">Transcription</keyword>
<dbReference type="PROSITE" id="PS51063">
    <property type="entry name" value="HTH_CRP_2"/>
    <property type="match status" value="1"/>
</dbReference>
<dbReference type="GO" id="GO:0005829">
    <property type="term" value="C:cytosol"/>
    <property type="evidence" value="ECO:0007669"/>
    <property type="project" value="TreeGrafter"/>
</dbReference>
<dbReference type="RefSeq" id="WP_114744700.1">
    <property type="nucleotide sequence ID" value="NZ_QQAY01000002.1"/>
</dbReference>
<dbReference type="PANTHER" id="PTHR24567:SF74">
    <property type="entry name" value="HTH-TYPE TRANSCRIPTIONAL REGULATOR ARCR"/>
    <property type="match status" value="1"/>
</dbReference>
<dbReference type="InterPro" id="IPR050397">
    <property type="entry name" value="Env_Response_Regulators"/>
</dbReference>
<dbReference type="Proteomes" id="UP000255326">
    <property type="component" value="Unassembled WGS sequence"/>
</dbReference>
<dbReference type="Gene3D" id="2.60.120.10">
    <property type="entry name" value="Jelly Rolls"/>
    <property type="match status" value="1"/>
</dbReference>
<dbReference type="InterPro" id="IPR036388">
    <property type="entry name" value="WH-like_DNA-bd_sf"/>
</dbReference>
<evidence type="ECO:0000259" key="6">
    <source>
        <dbReference type="PROSITE" id="PS51063"/>
    </source>
</evidence>
<protein>
    <submittedName>
        <fullName evidence="7">CRP/FNR family transcriptional regulator</fullName>
    </submittedName>
</protein>
<evidence type="ECO:0000256" key="3">
    <source>
        <dbReference type="ARBA" id="ARBA00023159"/>
    </source>
</evidence>
<dbReference type="InterPro" id="IPR014710">
    <property type="entry name" value="RmlC-like_jellyroll"/>
</dbReference>
<dbReference type="SUPFAM" id="SSF51206">
    <property type="entry name" value="cAMP-binding domain-like"/>
    <property type="match status" value="1"/>
</dbReference>
<keyword evidence="8" id="KW-1185">Reference proteome</keyword>
<dbReference type="CDD" id="cd00038">
    <property type="entry name" value="CAP_ED"/>
    <property type="match status" value="1"/>
</dbReference>
<dbReference type="SMART" id="SM00419">
    <property type="entry name" value="HTH_CRP"/>
    <property type="match status" value="1"/>
</dbReference>
<sequence length="240" mass="27198">MEGKNTIHQTPYSNTGFFSAKTMELLQAKMKRKSFKKDAYLFLEHDESHELFYVLDGGVKITKTTEDGKELVLYTLHKGDLFGELGLDGETKHRFQSKTTADSVIGVIPTSDMEQIIIHNGEAALELIKWMGRMNQFIHSKLRDLMLYGKNGALSSTLIRLSHSYGKIVPEGILINKKLKNNELAEMIGTSRETINRMLNGLKKIHVIDYCGTGEIIILDMEYLKLQCHCEGCPIDICRI</sequence>
<evidence type="ECO:0000256" key="1">
    <source>
        <dbReference type="ARBA" id="ARBA00023015"/>
    </source>
</evidence>
<dbReference type="Pfam" id="PF13545">
    <property type="entry name" value="HTH_Crp_2"/>
    <property type="match status" value="1"/>
</dbReference>
<keyword evidence="3" id="KW-0010">Activator</keyword>
<dbReference type="InterPro" id="IPR036390">
    <property type="entry name" value="WH_DNA-bd_sf"/>
</dbReference>
<dbReference type="AlphaFoldDB" id="A0A370GR63"/>
<organism evidence="7 8">
    <name type="scientific">Falsibacillus pallidus</name>
    <dbReference type="NCBI Taxonomy" id="493781"/>
    <lineage>
        <taxon>Bacteria</taxon>
        <taxon>Bacillati</taxon>
        <taxon>Bacillota</taxon>
        <taxon>Bacilli</taxon>
        <taxon>Bacillales</taxon>
        <taxon>Bacillaceae</taxon>
        <taxon>Falsibacillus</taxon>
    </lineage>
</organism>
<dbReference type="InterPro" id="IPR018490">
    <property type="entry name" value="cNMP-bd_dom_sf"/>
</dbReference>
<dbReference type="Gene3D" id="1.10.10.10">
    <property type="entry name" value="Winged helix-like DNA-binding domain superfamily/Winged helix DNA-binding domain"/>
    <property type="match status" value="1"/>
</dbReference>
<dbReference type="GO" id="GO:0003700">
    <property type="term" value="F:DNA-binding transcription factor activity"/>
    <property type="evidence" value="ECO:0007669"/>
    <property type="project" value="TreeGrafter"/>
</dbReference>
<dbReference type="Pfam" id="PF00027">
    <property type="entry name" value="cNMP_binding"/>
    <property type="match status" value="1"/>
</dbReference>
<comment type="caution">
    <text evidence="7">The sequence shown here is derived from an EMBL/GenBank/DDBJ whole genome shotgun (WGS) entry which is preliminary data.</text>
</comment>
<evidence type="ECO:0000259" key="5">
    <source>
        <dbReference type="PROSITE" id="PS50042"/>
    </source>
</evidence>
<accession>A0A370GR63</accession>
<dbReference type="InterPro" id="IPR000595">
    <property type="entry name" value="cNMP-bd_dom"/>
</dbReference>
<name>A0A370GR63_9BACI</name>
<dbReference type="SUPFAM" id="SSF46785">
    <property type="entry name" value="Winged helix' DNA-binding domain"/>
    <property type="match status" value="1"/>
</dbReference>
<evidence type="ECO:0000313" key="7">
    <source>
        <dbReference type="EMBL" id="RDI45899.1"/>
    </source>
</evidence>
<dbReference type="SMART" id="SM00100">
    <property type="entry name" value="cNMP"/>
    <property type="match status" value="1"/>
</dbReference>
<proteinExistence type="predicted"/>
<keyword evidence="2" id="KW-0238">DNA-binding</keyword>
<keyword evidence="1" id="KW-0805">Transcription regulation</keyword>
<gene>
    <name evidence="7" type="ORF">DFR59_102534</name>
</gene>
<feature type="domain" description="Cyclic nucleotide-binding" evidence="5">
    <location>
        <begin position="30"/>
        <end position="87"/>
    </location>
</feature>
<feature type="domain" description="HTH crp-type" evidence="6">
    <location>
        <begin position="148"/>
        <end position="222"/>
    </location>
</feature>
<evidence type="ECO:0000256" key="2">
    <source>
        <dbReference type="ARBA" id="ARBA00023125"/>
    </source>
</evidence>
<dbReference type="PROSITE" id="PS50042">
    <property type="entry name" value="CNMP_BINDING_3"/>
    <property type="match status" value="1"/>
</dbReference>
<dbReference type="PANTHER" id="PTHR24567">
    <property type="entry name" value="CRP FAMILY TRANSCRIPTIONAL REGULATORY PROTEIN"/>
    <property type="match status" value="1"/>
</dbReference>
<dbReference type="OrthoDB" id="9810708at2"/>
<dbReference type="GO" id="GO:0003677">
    <property type="term" value="F:DNA binding"/>
    <property type="evidence" value="ECO:0007669"/>
    <property type="project" value="UniProtKB-KW"/>
</dbReference>
<evidence type="ECO:0000313" key="8">
    <source>
        <dbReference type="Proteomes" id="UP000255326"/>
    </source>
</evidence>
<dbReference type="InterPro" id="IPR012318">
    <property type="entry name" value="HTH_CRP"/>
</dbReference>
<reference evidence="7 8" key="1">
    <citation type="submission" date="2018-07" db="EMBL/GenBank/DDBJ databases">
        <title>Genomic Encyclopedia of Type Strains, Phase IV (KMG-IV): sequencing the most valuable type-strain genomes for metagenomic binning, comparative biology and taxonomic classification.</title>
        <authorList>
            <person name="Goeker M."/>
        </authorList>
    </citation>
    <scope>NUCLEOTIDE SEQUENCE [LARGE SCALE GENOMIC DNA]</scope>
    <source>
        <strain evidence="7 8">DSM 25281</strain>
    </source>
</reference>
<dbReference type="EMBL" id="QQAY01000002">
    <property type="protein sequence ID" value="RDI45899.1"/>
    <property type="molecule type" value="Genomic_DNA"/>
</dbReference>
<evidence type="ECO:0000256" key="4">
    <source>
        <dbReference type="ARBA" id="ARBA00023163"/>
    </source>
</evidence>